<comment type="caution">
    <text evidence="2">The sequence shown here is derived from an EMBL/GenBank/DDBJ whole genome shotgun (WGS) entry which is preliminary data.</text>
</comment>
<dbReference type="RefSeq" id="WP_229338733.1">
    <property type="nucleotide sequence ID" value="NZ_JAINUL010000001.1"/>
</dbReference>
<reference evidence="2 3" key="1">
    <citation type="submission" date="2021-08" db="EMBL/GenBank/DDBJ databases">
        <title>Genomic Architecture of Streptomyces flavotricini NGL1 and Streptomyces erythrochromogenes HMS4 With Differential Plant Beneficial attributes and laccase production capabilities.</title>
        <authorList>
            <person name="Salwan R."/>
            <person name="Kaur R."/>
            <person name="Sharma V."/>
        </authorList>
    </citation>
    <scope>NUCLEOTIDE SEQUENCE [LARGE SCALE GENOMIC DNA]</scope>
    <source>
        <strain evidence="2 3">NGL1</strain>
    </source>
</reference>
<name>A0ABS8E9K7_9ACTN</name>
<protein>
    <recommendedName>
        <fullName evidence="1">Competence protein CoiA nuclease-like domain-containing protein</fullName>
    </recommendedName>
</protein>
<feature type="domain" description="Competence protein CoiA nuclease-like" evidence="1">
    <location>
        <begin position="73"/>
        <end position="151"/>
    </location>
</feature>
<dbReference type="Pfam" id="PF06054">
    <property type="entry name" value="CoiA_nuc"/>
    <property type="match status" value="1"/>
</dbReference>
<proteinExistence type="predicted"/>
<dbReference type="Proteomes" id="UP001520654">
    <property type="component" value="Unassembled WGS sequence"/>
</dbReference>
<keyword evidence="3" id="KW-1185">Reference proteome</keyword>
<gene>
    <name evidence="2" type="ORF">K7B10_23020</name>
</gene>
<evidence type="ECO:0000313" key="2">
    <source>
        <dbReference type="EMBL" id="MCC0097603.1"/>
    </source>
</evidence>
<dbReference type="InterPro" id="IPR010330">
    <property type="entry name" value="CoiA_nuc"/>
</dbReference>
<evidence type="ECO:0000259" key="1">
    <source>
        <dbReference type="Pfam" id="PF06054"/>
    </source>
</evidence>
<dbReference type="EMBL" id="JAINUL010000001">
    <property type="protein sequence ID" value="MCC0097603.1"/>
    <property type="molecule type" value="Genomic_DNA"/>
</dbReference>
<sequence>MPLTASSADYGTLDATLEGLGHDLPWEMVYQARPRPALVCSACGFPMHAKTSARGARFFAHDRRSPHCPSRGESEPHRTLKRALADAARAAGHHVSVEAVAAHGGWRADVLAAGPDGHLTALEAQVSSASLDDVLQRTRRYQADGADVVWFTPFRTRWLGQVPSVLLQRPDRPDLPWRDTLETVTQFSAGPCECDPRPFWHNGVHAAWTHPAGQPISEFVDHVLHGRLVPDSRLVPYPRLHHWATPKDIQAARDHQSSRS</sequence>
<accession>A0ABS8E9K7</accession>
<organism evidence="2 3">
    <name type="scientific">Streptomyces flavotricini</name>
    <dbReference type="NCBI Taxonomy" id="66888"/>
    <lineage>
        <taxon>Bacteria</taxon>
        <taxon>Bacillati</taxon>
        <taxon>Actinomycetota</taxon>
        <taxon>Actinomycetes</taxon>
        <taxon>Kitasatosporales</taxon>
        <taxon>Streptomycetaceae</taxon>
        <taxon>Streptomyces</taxon>
    </lineage>
</organism>
<evidence type="ECO:0000313" key="3">
    <source>
        <dbReference type="Proteomes" id="UP001520654"/>
    </source>
</evidence>